<dbReference type="InterPro" id="IPR000235">
    <property type="entry name" value="Ribosomal_uS7"/>
</dbReference>
<dbReference type="GeneID" id="7441083"/>
<feature type="domain" description="Small ribosomal subunit protein uS7" evidence="9">
    <location>
        <begin position="2"/>
        <end position="174"/>
    </location>
</feature>
<keyword evidence="4 7" id="KW-0689">Ribosomal protein</keyword>
<keyword evidence="10" id="KW-0934">Plastid</keyword>
<comment type="subunit">
    <text evidence="7">Part of the 30S ribosomal subunit.</text>
</comment>
<evidence type="ECO:0000256" key="2">
    <source>
        <dbReference type="ARBA" id="ARBA00022730"/>
    </source>
</evidence>
<accession>C0JWI6</accession>
<dbReference type="InterPro" id="IPR023798">
    <property type="entry name" value="Ribosomal_uS7_dom"/>
</dbReference>
<dbReference type="GO" id="GO:0015935">
    <property type="term" value="C:small ribosomal subunit"/>
    <property type="evidence" value="ECO:0007669"/>
    <property type="project" value="InterPro"/>
</dbReference>
<evidence type="ECO:0000256" key="7">
    <source>
        <dbReference type="HAMAP-Rule" id="MF_00480"/>
    </source>
</evidence>
<dbReference type="EMBL" id="FJ493497">
    <property type="protein sequence ID" value="ACK36856.1"/>
    <property type="molecule type" value="Genomic_DNA"/>
</dbReference>
<keyword evidence="10" id="KW-0150">Chloroplast</keyword>
<dbReference type="InterPro" id="IPR036823">
    <property type="entry name" value="Ribosomal_uS7_dom_sf"/>
</dbReference>
<dbReference type="Pfam" id="PF00177">
    <property type="entry name" value="Ribosomal_S7"/>
    <property type="match status" value="1"/>
</dbReference>
<comment type="similarity">
    <text evidence="1 7 8">Belongs to the universal ribosomal protein uS7 family.</text>
</comment>
<organism evidence="10">
    <name type="scientific">Monomastix sp. (strain OKE-1)</name>
    <dbReference type="NCBI Taxonomy" id="141716"/>
    <lineage>
        <taxon>Eukaryota</taxon>
        <taxon>Viridiplantae</taxon>
        <taxon>Chlorophyta</taxon>
        <taxon>Mamiellophyceae</taxon>
        <taxon>Monomastigales</taxon>
        <taxon>Monomastigaceae</taxon>
        <taxon>Monomastix</taxon>
    </lineage>
</organism>
<evidence type="ECO:0000256" key="8">
    <source>
        <dbReference type="RuleBase" id="RU003619"/>
    </source>
</evidence>
<dbReference type="GO" id="GO:0019843">
    <property type="term" value="F:rRNA binding"/>
    <property type="evidence" value="ECO:0007669"/>
    <property type="project" value="UniProtKB-UniRule"/>
</dbReference>
<sequence length="181" mass="19971">MSRRKTAKKRTITPDPIYRSRLVSMMVSRLLQDGKKSVASRLFYESLDQITSGLGKKPASGAVNTNAQNPKEAPAVTQTATDALKVFQQAVLHATPVVEVKSRRVGGSNYQVPLEVNSERGTALALRWLVQAARQRPGREMATKLAQEFLDASNKAGGAVRKREETHKMAEANKAFANYRF</sequence>
<keyword evidence="3 7" id="KW-0694">RNA-binding</keyword>
<dbReference type="InterPro" id="IPR005717">
    <property type="entry name" value="Ribosomal_uS7_bac/org-type"/>
</dbReference>
<dbReference type="GO" id="GO:0009507">
    <property type="term" value="C:chloroplast"/>
    <property type="evidence" value="ECO:0007669"/>
    <property type="project" value="UniProtKB-SubCell"/>
</dbReference>
<protein>
    <recommendedName>
        <fullName evidence="6 7">Small ribosomal subunit protein uS7c</fullName>
    </recommendedName>
</protein>
<dbReference type="InterPro" id="IPR020606">
    <property type="entry name" value="Ribosomal_uS7_CS"/>
</dbReference>
<dbReference type="AlphaFoldDB" id="C0JWI6"/>
<dbReference type="Gene3D" id="1.10.455.10">
    <property type="entry name" value="Ribosomal protein S7 domain"/>
    <property type="match status" value="1"/>
</dbReference>
<comment type="function">
    <text evidence="7">One of the primary rRNA binding proteins, it binds directly to 16S rRNA where it nucleates assembly of the head domain of the 30S subunit.</text>
</comment>
<dbReference type="HAMAP" id="MF_00480_B">
    <property type="entry name" value="Ribosomal_uS7_B"/>
    <property type="match status" value="1"/>
</dbReference>
<evidence type="ECO:0000256" key="4">
    <source>
        <dbReference type="ARBA" id="ARBA00022980"/>
    </source>
</evidence>
<dbReference type="SUPFAM" id="SSF47973">
    <property type="entry name" value="Ribosomal protein S7"/>
    <property type="match status" value="1"/>
</dbReference>
<proteinExistence type="inferred from homology"/>
<keyword evidence="5 7" id="KW-0687">Ribonucleoprotein</keyword>
<evidence type="ECO:0000256" key="1">
    <source>
        <dbReference type="ARBA" id="ARBA00007151"/>
    </source>
</evidence>
<geneLocation type="chloroplast" evidence="10"/>
<evidence type="ECO:0000256" key="3">
    <source>
        <dbReference type="ARBA" id="ARBA00022884"/>
    </source>
</evidence>
<reference evidence="10" key="2">
    <citation type="journal article" date="2009" name="Mol. Biol. Evol.">
        <title>The chloroplast genomes of the green algae Pyramimonas, Monomastix, and Pycnococcus shed new light on the evolutionary history of prasinophytes and the origin of the secondary chloroplasts of euglenids.</title>
        <authorList>
            <person name="Turmel M."/>
            <person name="Gagnon M.C."/>
            <person name="O'Kelly C.J."/>
            <person name="Otis C."/>
            <person name="Lemieux C."/>
        </authorList>
    </citation>
    <scope>NUCLEOTIDE SEQUENCE</scope>
</reference>
<dbReference type="NCBIfam" id="TIGR01029">
    <property type="entry name" value="rpsG_bact"/>
    <property type="match status" value="1"/>
</dbReference>
<comment type="subcellular location">
    <subcellularLocation>
        <location evidence="7">Plastid</location>
        <location evidence="7">Chloroplast</location>
    </subcellularLocation>
</comment>
<reference evidence="10" key="1">
    <citation type="journal article" date="2006" name="BMC Biol.">
        <title>The complete chloroplast DNA sequence of the green alga Oltmannsiellopsis viridis reveals a distinctive quadripartite architecture in the chloroplast genome of early diverging ulvophytes.</title>
        <authorList>
            <person name="Pombert J.F."/>
            <person name="Lemieux C."/>
            <person name="Turmel M."/>
        </authorList>
    </citation>
    <scope>NUCLEOTIDE SEQUENCE</scope>
</reference>
<dbReference type="PANTHER" id="PTHR11205">
    <property type="entry name" value="RIBOSOMAL PROTEIN S7"/>
    <property type="match status" value="1"/>
</dbReference>
<evidence type="ECO:0000259" key="9">
    <source>
        <dbReference type="Pfam" id="PF00177"/>
    </source>
</evidence>
<dbReference type="PROSITE" id="PS00052">
    <property type="entry name" value="RIBOSOMAL_S7"/>
    <property type="match status" value="1"/>
</dbReference>
<name>C0JWI6_MONSK</name>
<dbReference type="GO" id="GO:0003735">
    <property type="term" value="F:structural constituent of ribosome"/>
    <property type="evidence" value="ECO:0007669"/>
    <property type="project" value="InterPro"/>
</dbReference>
<evidence type="ECO:0000256" key="6">
    <source>
        <dbReference type="ARBA" id="ARBA00035151"/>
    </source>
</evidence>
<evidence type="ECO:0000256" key="5">
    <source>
        <dbReference type="ARBA" id="ARBA00023274"/>
    </source>
</evidence>
<evidence type="ECO:0000313" key="10">
    <source>
        <dbReference type="EMBL" id="ACK36856.1"/>
    </source>
</evidence>
<dbReference type="PIRSF" id="PIRSF002122">
    <property type="entry name" value="RPS7p_RPS7a_RPS5e_RPS7o"/>
    <property type="match status" value="1"/>
</dbReference>
<dbReference type="RefSeq" id="YP_002600991.1">
    <property type="nucleotide sequence ID" value="NC_012101.1"/>
</dbReference>
<gene>
    <name evidence="7 10" type="primary">rps7</name>
</gene>
<keyword evidence="2 7" id="KW-0699">rRNA-binding</keyword>
<dbReference type="CDD" id="cd14871">
    <property type="entry name" value="uS7_Chloroplast"/>
    <property type="match status" value="1"/>
</dbReference>
<dbReference type="GO" id="GO:0006412">
    <property type="term" value="P:translation"/>
    <property type="evidence" value="ECO:0007669"/>
    <property type="project" value="UniProtKB-UniRule"/>
</dbReference>